<reference evidence="5 6" key="1">
    <citation type="submission" date="2017-06" db="EMBL/GenBank/DDBJ databases">
        <title>Ensifer strains isolated from leguminous trees and herbs display diverse denitrification phenotypes with some acting as strong N2O sinks.</title>
        <authorList>
            <person name="Woliy K."/>
            <person name="Mania D."/>
            <person name="Bakken L.R."/>
            <person name="Frostegard A."/>
        </authorList>
    </citation>
    <scope>NUCLEOTIDE SEQUENCE [LARGE SCALE GENOMIC DNA]</scope>
    <source>
        <strain evidence="5 6">AC50a</strain>
    </source>
</reference>
<keyword evidence="5" id="KW-0560">Oxidoreductase</keyword>
<feature type="domain" description="Pyrroline-5-carboxylate reductase catalytic N-terminal" evidence="3">
    <location>
        <begin position="2"/>
        <end position="94"/>
    </location>
</feature>
<organism evidence="5 6">
    <name type="scientific">Rhizobium meliloti</name>
    <name type="common">Ensifer meliloti</name>
    <name type="synonym">Sinorhizobium meliloti</name>
    <dbReference type="NCBI Taxonomy" id="382"/>
    <lineage>
        <taxon>Bacteria</taxon>
        <taxon>Pseudomonadati</taxon>
        <taxon>Pseudomonadota</taxon>
        <taxon>Alphaproteobacteria</taxon>
        <taxon>Hyphomicrobiales</taxon>
        <taxon>Rhizobiaceae</taxon>
        <taxon>Sinorhizobium/Ensifer group</taxon>
        <taxon>Sinorhizobium</taxon>
    </lineage>
</organism>
<evidence type="ECO:0000313" key="5">
    <source>
        <dbReference type="EMBL" id="PJR15718.1"/>
    </source>
</evidence>
<comment type="similarity">
    <text evidence="1">Belongs to the pyrroline-5-carboxylate reductase family.</text>
</comment>
<sequence>MRIGFIGTGAITEAMVTGIVGSGLDAAGILVSPRNREIAARLAGRFPLVRIAKDNQETVDAADVLFLAVRPQIAEDVIPKLKFRKGQKVVSVIAATDRSTLLGWISEEVELTQAIPLPFVAEREGVTAIYPPNRAVAVIFAALGTAVECETKEEYDLLAVGSALMATYLGILDRTTGWFAEKGLDRDKARAYIAPLFASLSQRAARDEGTPLEELAREFSTAGGLNEQVLTDFDRGGGHRALTDALERVLLRVRGDDR</sequence>
<accession>A0A2J0Z5G4</accession>
<dbReference type="Proteomes" id="UP000231987">
    <property type="component" value="Unassembled WGS sequence"/>
</dbReference>
<proteinExistence type="inferred from homology"/>
<gene>
    <name evidence="5" type="ORF">CEJ86_08395</name>
</gene>
<dbReference type="InterPro" id="IPR036291">
    <property type="entry name" value="NAD(P)-bd_dom_sf"/>
</dbReference>
<dbReference type="EC" id="1.5.1.2" evidence="5"/>
<dbReference type="Pfam" id="PF14748">
    <property type="entry name" value="P5CR_dimer"/>
    <property type="match status" value="1"/>
</dbReference>
<dbReference type="InterPro" id="IPR028939">
    <property type="entry name" value="P5C_Rdtase_cat_N"/>
</dbReference>
<evidence type="ECO:0000256" key="2">
    <source>
        <dbReference type="PIRSR" id="PIRSR000193-1"/>
    </source>
</evidence>
<protein>
    <submittedName>
        <fullName evidence="5">Pyrroline-5-carboxylate reductase</fullName>
        <ecNumber evidence="5">1.5.1.2</ecNumber>
    </submittedName>
</protein>
<dbReference type="SUPFAM" id="SSF51735">
    <property type="entry name" value="NAD(P)-binding Rossmann-fold domains"/>
    <property type="match status" value="1"/>
</dbReference>
<feature type="domain" description="Pyrroline-5-carboxylate reductase dimerisation" evidence="4">
    <location>
        <begin position="159"/>
        <end position="252"/>
    </location>
</feature>
<dbReference type="PANTHER" id="PTHR11645:SF13">
    <property type="entry name" value="PYRROLINE-5-CARBOXYLATE REDUCTASE CATALYTIC N-TERMINAL DOMAIN-CONTAINING PROTEIN"/>
    <property type="match status" value="1"/>
</dbReference>
<dbReference type="PANTHER" id="PTHR11645">
    <property type="entry name" value="PYRROLINE-5-CARBOXYLATE REDUCTASE"/>
    <property type="match status" value="1"/>
</dbReference>
<evidence type="ECO:0000313" key="6">
    <source>
        <dbReference type="Proteomes" id="UP000231987"/>
    </source>
</evidence>
<feature type="binding site" evidence="2">
    <location>
        <position position="55"/>
    </location>
    <ligand>
        <name>NADPH</name>
        <dbReference type="ChEBI" id="CHEBI:57783"/>
    </ligand>
</feature>
<evidence type="ECO:0000259" key="3">
    <source>
        <dbReference type="Pfam" id="PF03807"/>
    </source>
</evidence>
<evidence type="ECO:0000256" key="1">
    <source>
        <dbReference type="ARBA" id="ARBA00005525"/>
    </source>
</evidence>
<dbReference type="GO" id="GO:0004735">
    <property type="term" value="F:pyrroline-5-carboxylate reductase activity"/>
    <property type="evidence" value="ECO:0007669"/>
    <property type="project" value="UniProtKB-EC"/>
</dbReference>
<dbReference type="InterPro" id="IPR029036">
    <property type="entry name" value="P5CR_dimer"/>
</dbReference>
<feature type="binding site" evidence="2">
    <location>
        <begin position="68"/>
        <end position="71"/>
    </location>
    <ligand>
        <name>NADP(+)</name>
        <dbReference type="ChEBI" id="CHEBI:58349"/>
    </ligand>
</feature>
<name>A0A2J0Z5G4_RHIML</name>
<keyword evidence="2" id="KW-0521">NADP</keyword>
<dbReference type="Pfam" id="PF03807">
    <property type="entry name" value="F420_oxidored"/>
    <property type="match status" value="1"/>
</dbReference>
<dbReference type="RefSeq" id="WP_100671062.1">
    <property type="nucleotide sequence ID" value="NZ_CP141213.1"/>
</dbReference>
<comment type="caution">
    <text evidence="5">The sequence shown here is derived from an EMBL/GenBank/DDBJ whole genome shotgun (WGS) entry which is preliminary data.</text>
</comment>
<dbReference type="AlphaFoldDB" id="A0A2J0Z5G4"/>
<dbReference type="Gene3D" id="3.40.50.720">
    <property type="entry name" value="NAD(P)-binding Rossmann-like Domain"/>
    <property type="match status" value="1"/>
</dbReference>
<dbReference type="EMBL" id="NJGD01000003">
    <property type="protein sequence ID" value="PJR15718.1"/>
    <property type="molecule type" value="Genomic_DNA"/>
</dbReference>
<dbReference type="GO" id="GO:0055129">
    <property type="term" value="P:L-proline biosynthetic process"/>
    <property type="evidence" value="ECO:0007669"/>
    <property type="project" value="TreeGrafter"/>
</dbReference>
<dbReference type="InterPro" id="IPR000304">
    <property type="entry name" value="Pyrroline-COOH_reductase"/>
</dbReference>
<dbReference type="NCBIfam" id="NF005063">
    <property type="entry name" value="PRK06476.1"/>
    <property type="match status" value="1"/>
</dbReference>
<evidence type="ECO:0000259" key="4">
    <source>
        <dbReference type="Pfam" id="PF14748"/>
    </source>
</evidence>
<dbReference type="PIRSF" id="PIRSF000193">
    <property type="entry name" value="Pyrrol-5-carb_rd"/>
    <property type="match status" value="1"/>
</dbReference>